<accession>A0A0M3T2E4</accession>
<feature type="transmembrane region" description="Helical" evidence="1">
    <location>
        <begin position="6"/>
        <end position="25"/>
    </location>
</feature>
<dbReference type="AlphaFoldDB" id="A0A0M3T2E4"/>
<keyword evidence="1" id="KW-1133">Transmembrane helix</keyword>
<organism evidence="2 3">
    <name type="scientific">Candidatus Pseudothioglobus singularis PS1</name>
    <dbReference type="NCBI Taxonomy" id="1125411"/>
    <lineage>
        <taxon>Bacteria</taxon>
        <taxon>Pseudomonadati</taxon>
        <taxon>Pseudomonadota</taxon>
        <taxon>Gammaproteobacteria</taxon>
        <taxon>Candidatus Pseudothioglobaceae</taxon>
        <taxon>Candidatus Pseudothioglobus</taxon>
    </lineage>
</organism>
<sequence length="35" mass="3978">MDDSLIFITGLFCFVMAIIGAVLTVREFKNIENQK</sequence>
<evidence type="ECO:0000313" key="3">
    <source>
        <dbReference type="Proteomes" id="UP000068905"/>
    </source>
</evidence>
<proteinExistence type="predicted"/>
<evidence type="ECO:0000313" key="2">
    <source>
        <dbReference type="EMBL" id="ALE02711.1"/>
    </source>
</evidence>
<dbReference type="EMBL" id="CP006911">
    <property type="protein sequence ID" value="ALE02711.1"/>
    <property type="molecule type" value="Genomic_DNA"/>
</dbReference>
<dbReference type="KEGG" id="tsn:W908_04860"/>
<reference evidence="2 3" key="1">
    <citation type="journal article" date="2015" name="Genome Announc.">
        <title>Genome Sequence of 'Candidatus Thioglobus singularis' Strain PS1, a Mixotroph from the SUP05 Clade of Marine Gammaproteobacteria.</title>
        <authorList>
            <person name="Marshall K.T."/>
            <person name="Morris R.M."/>
        </authorList>
    </citation>
    <scope>NUCLEOTIDE SEQUENCE [LARGE SCALE GENOMIC DNA]</scope>
    <source>
        <strain evidence="2 3">PS1</strain>
    </source>
</reference>
<name>A0A0M3T2E4_9GAMM</name>
<evidence type="ECO:0000256" key="1">
    <source>
        <dbReference type="SAM" id="Phobius"/>
    </source>
</evidence>
<keyword evidence="1" id="KW-0472">Membrane</keyword>
<protein>
    <submittedName>
        <fullName evidence="2">Uncharacterized protein</fullName>
    </submittedName>
</protein>
<dbReference type="Proteomes" id="UP000068905">
    <property type="component" value="Chromosome"/>
</dbReference>
<gene>
    <name evidence="2" type="ORF">W908_04860</name>
</gene>
<keyword evidence="3" id="KW-1185">Reference proteome</keyword>
<keyword evidence="1" id="KW-0812">Transmembrane</keyword>